<feature type="repeat" description="TPR" evidence="3">
    <location>
        <begin position="166"/>
        <end position="199"/>
    </location>
</feature>
<comment type="caution">
    <text evidence="4">The sequence shown here is derived from an EMBL/GenBank/DDBJ whole genome shotgun (WGS) entry which is preliminary data.</text>
</comment>
<keyword evidence="5" id="KW-1185">Reference proteome</keyword>
<dbReference type="Pfam" id="PF13176">
    <property type="entry name" value="TPR_7"/>
    <property type="match status" value="1"/>
</dbReference>
<dbReference type="GO" id="GO:0046813">
    <property type="term" value="P:receptor-mediated virion attachment to host cell"/>
    <property type="evidence" value="ECO:0007669"/>
    <property type="project" value="TreeGrafter"/>
</dbReference>
<dbReference type="Proteomes" id="UP000243217">
    <property type="component" value="Unassembled WGS sequence"/>
</dbReference>
<dbReference type="SUPFAM" id="SSF48452">
    <property type="entry name" value="TPR-like"/>
    <property type="match status" value="2"/>
</dbReference>
<dbReference type="InterPro" id="IPR011990">
    <property type="entry name" value="TPR-like_helical_dom_sf"/>
</dbReference>
<accession>A0A1W0AC42</accession>
<evidence type="ECO:0000256" key="1">
    <source>
        <dbReference type="ARBA" id="ARBA00022737"/>
    </source>
</evidence>
<evidence type="ECO:0000313" key="5">
    <source>
        <dbReference type="Proteomes" id="UP000243217"/>
    </source>
</evidence>
<feature type="repeat" description="TPR" evidence="3">
    <location>
        <begin position="804"/>
        <end position="837"/>
    </location>
</feature>
<sequence>ENPLPAMASESLTTAKWYYDEALKLNPSLALGHFLKGRMYAIHGDCNAALESLNNCLRFDPSFVAAHFLCGSIRVQQCLPELALAEFLMVRHQVPTYPNVQTSIGYCYYLENNCKRAVIELTEAIRQSFDDFTALYTRGCALQELLALEKAIDDFTSVLTIKSEHYQSFYQRGICKLLMKDYLKAIADLEQAYKLNPNSMVHALEVLGYIYYYLQQYPKAIQIYTQHSHEKTTDPNVLVYRGLCYHKLNENDMALRDLHRAVKLDTKLWCGYFALAVVYQAKNDLDQMISYMAICMPHLKTTSPFQESNVSENKAHALFCYRNQATKTELLKLAKYSCSRSLKNLQRTHQANPQARQTMYRAFRRVVFLSRVITAMESRAFKATSFNRHVSSQINSLTSPSIIEIPKGVCTPEWIAWGYNLLGIMCHEHKKPQEALRNFAQAITALPTNPVPFFNRGNVYFSMKAYSSALGEYKDGLKVDPNHIPCLINTALVQLELENLDEAYHQLKKASKHLLGITPSTQQLVYYNLANVSRSLERYDEAIDLYTKSIGIDSKNLFALNNRAASYHFQMKYSLALQDYELALQYQPEAFETRINRSQLFITSSKCFKAQQDIAIAMKQKLSLPLLKRLYEFCTHWSQAMNVALNDFLFAFHVFPCFSIFPMENINEPLLDPQFFHYTDLLNKEHATTKGLDKMLQSSQSKELPTLLYSAIEAMGRMDYSLAKRLLLNAIYSPNLSLEEIQVCLLWRAQIEFARGNIKICMEVLDQLVKITEPNEDQNSPSPTTLHRWPSTLKSTEERVLIAADIYAYSGCVLYAQNQHDQAMAQLEKSLSLAPTNLFAMLNWYLIYNKILDNYLAAIEKVLQAIEVVVNGLQMKKPMQTHKRNQVLIRHHNLSTELMDTPEIIKNCCHVVSLLREYKLLLTWEVGNHIKQLCVLQGKLAIVVETLRDLIAEQRAKKTNSEAPLWIKGLNLVPLHDIIDQCAGEIIEKAPEFVANKQIEALIKTSRRQAYHSVIDIPSGASFHAEYERICSTIEASLADTEEEKVGNDNS</sequence>
<feature type="repeat" description="TPR" evidence="3">
    <location>
        <begin position="235"/>
        <end position="268"/>
    </location>
</feature>
<evidence type="ECO:0000256" key="2">
    <source>
        <dbReference type="ARBA" id="ARBA00022803"/>
    </source>
</evidence>
<keyword evidence="2 3" id="KW-0802">TPR repeat</keyword>
<evidence type="ECO:0000256" key="3">
    <source>
        <dbReference type="PROSITE-ProRule" id="PRU00339"/>
    </source>
</evidence>
<protein>
    <submittedName>
        <fullName evidence="4">Uncharacterized protein</fullName>
    </submittedName>
</protein>
<reference evidence="4 5" key="1">
    <citation type="journal article" date="2014" name="Genome Biol. Evol.">
        <title>The secreted proteins of Achlya hypogyna and Thraustotheca clavata identify the ancestral oomycete secretome and reveal gene acquisitions by horizontal gene transfer.</title>
        <authorList>
            <person name="Misner I."/>
            <person name="Blouin N."/>
            <person name="Leonard G."/>
            <person name="Richards T.A."/>
            <person name="Lane C.E."/>
        </authorList>
    </citation>
    <scope>NUCLEOTIDE SEQUENCE [LARGE SCALE GENOMIC DNA]</scope>
    <source>
        <strain evidence="4 5">ATCC 34112</strain>
    </source>
</reference>
<gene>
    <name evidence="4" type="ORF">THRCLA_00133</name>
</gene>
<dbReference type="EMBL" id="JNBS01000043">
    <property type="protein sequence ID" value="OQS07887.1"/>
    <property type="molecule type" value="Genomic_DNA"/>
</dbReference>
<dbReference type="InterPro" id="IPR050498">
    <property type="entry name" value="Ycf3"/>
</dbReference>
<dbReference type="PANTHER" id="PTHR44858">
    <property type="entry name" value="TETRATRICOPEPTIDE REPEAT PROTEIN 6"/>
    <property type="match status" value="1"/>
</dbReference>
<dbReference type="PANTHER" id="PTHR44858:SF1">
    <property type="entry name" value="UDP-N-ACETYLGLUCOSAMINE--PEPTIDE N-ACETYLGLUCOSAMINYLTRANSFERASE SPINDLY-RELATED"/>
    <property type="match status" value="1"/>
</dbReference>
<dbReference type="Pfam" id="PF13181">
    <property type="entry name" value="TPR_8"/>
    <property type="match status" value="3"/>
</dbReference>
<dbReference type="PROSITE" id="PS50005">
    <property type="entry name" value="TPR"/>
    <property type="match status" value="5"/>
</dbReference>
<feature type="non-terminal residue" evidence="4">
    <location>
        <position position="1"/>
    </location>
</feature>
<feature type="repeat" description="TPR" evidence="3">
    <location>
        <begin position="450"/>
        <end position="483"/>
    </location>
</feature>
<dbReference type="STRING" id="74557.A0A1W0AC42"/>
<dbReference type="OrthoDB" id="160195at2759"/>
<dbReference type="Gene3D" id="1.25.40.10">
    <property type="entry name" value="Tetratricopeptide repeat domain"/>
    <property type="match status" value="6"/>
</dbReference>
<proteinExistence type="predicted"/>
<keyword evidence="1" id="KW-0677">Repeat</keyword>
<feature type="repeat" description="TPR" evidence="3">
    <location>
        <begin position="523"/>
        <end position="556"/>
    </location>
</feature>
<name>A0A1W0AC42_9STRA</name>
<organism evidence="4 5">
    <name type="scientific">Thraustotheca clavata</name>
    <dbReference type="NCBI Taxonomy" id="74557"/>
    <lineage>
        <taxon>Eukaryota</taxon>
        <taxon>Sar</taxon>
        <taxon>Stramenopiles</taxon>
        <taxon>Oomycota</taxon>
        <taxon>Saprolegniomycetes</taxon>
        <taxon>Saprolegniales</taxon>
        <taxon>Achlyaceae</taxon>
        <taxon>Thraustotheca</taxon>
    </lineage>
</organism>
<dbReference type="AlphaFoldDB" id="A0A1W0AC42"/>
<dbReference type="SMART" id="SM00028">
    <property type="entry name" value="TPR"/>
    <property type="match status" value="12"/>
</dbReference>
<evidence type="ECO:0000313" key="4">
    <source>
        <dbReference type="EMBL" id="OQS07887.1"/>
    </source>
</evidence>
<dbReference type="InterPro" id="IPR019734">
    <property type="entry name" value="TPR_rpt"/>
</dbReference>